<evidence type="ECO:0000313" key="5">
    <source>
        <dbReference type="Proteomes" id="UP000192366"/>
    </source>
</evidence>
<dbReference type="PANTHER" id="PTHR30137:SF8">
    <property type="entry name" value="BLR5498 PROTEIN"/>
    <property type="match status" value="1"/>
</dbReference>
<dbReference type="STRING" id="564198.BST17_01550"/>
<keyword evidence="2" id="KW-0503">Monooxygenase</keyword>
<keyword evidence="5" id="KW-1185">Reference proteome</keyword>
<evidence type="ECO:0000313" key="4">
    <source>
        <dbReference type="EMBL" id="ORA07180.1"/>
    </source>
</evidence>
<protein>
    <submittedName>
        <fullName evidence="4">Luciferase</fullName>
    </submittedName>
</protein>
<gene>
    <name evidence="4" type="ORF">BST17_01550</name>
</gene>
<dbReference type="InterPro" id="IPR050766">
    <property type="entry name" value="Bact_Lucif_Oxidored"/>
</dbReference>
<reference evidence="4 5" key="1">
    <citation type="submission" date="2017-02" db="EMBL/GenBank/DDBJ databases">
        <title>The new phylogeny of genus Mycobacterium.</title>
        <authorList>
            <person name="Tortoli E."/>
            <person name="Trovato A."/>
            <person name="Cirillo D.M."/>
        </authorList>
    </citation>
    <scope>NUCLEOTIDE SEQUENCE [LARGE SCALE GENOMIC DNA]</scope>
    <source>
        <strain evidence="4 5">DSM 45578</strain>
    </source>
</reference>
<dbReference type="InterPro" id="IPR011251">
    <property type="entry name" value="Luciferase-like_dom"/>
</dbReference>
<dbReference type="OrthoDB" id="3209103at2"/>
<keyword evidence="1" id="KW-0560">Oxidoreductase</keyword>
<dbReference type="Proteomes" id="UP000192366">
    <property type="component" value="Unassembled WGS sequence"/>
</dbReference>
<evidence type="ECO:0000259" key="3">
    <source>
        <dbReference type="Pfam" id="PF00296"/>
    </source>
</evidence>
<proteinExistence type="predicted"/>
<dbReference type="PANTHER" id="PTHR30137">
    <property type="entry name" value="LUCIFERASE-LIKE MONOOXYGENASE"/>
    <property type="match status" value="1"/>
</dbReference>
<dbReference type="RefSeq" id="WP_083054868.1">
    <property type="nucleotide sequence ID" value="NZ_JACKVM010000014.1"/>
</dbReference>
<dbReference type="AlphaFoldDB" id="A0A1W9Z571"/>
<dbReference type="InterPro" id="IPR036661">
    <property type="entry name" value="Luciferase-like_sf"/>
</dbReference>
<evidence type="ECO:0000256" key="2">
    <source>
        <dbReference type="ARBA" id="ARBA00023033"/>
    </source>
</evidence>
<comment type="caution">
    <text evidence="4">The sequence shown here is derived from an EMBL/GenBank/DDBJ whole genome shotgun (WGS) entry which is preliminary data.</text>
</comment>
<dbReference type="GO" id="GO:0005829">
    <property type="term" value="C:cytosol"/>
    <property type="evidence" value="ECO:0007669"/>
    <property type="project" value="TreeGrafter"/>
</dbReference>
<dbReference type="GO" id="GO:0004497">
    <property type="term" value="F:monooxygenase activity"/>
    <property type="evidence" value="ECO:0007669"/>
    <property type="project" value="UniProtKB-KW"/>
</dbReference>
<dbReference type="Gene3D" id="3.20.20.30">
    <property type="entry name" value="Luciferase-like domain"/>
    <property type="match status" value="1"/>
</dbReference>
<dbReference type="EMBL" id="MVHJ01000001">
    <property type="protein sequence ID" value="ORA07180.1"/>
    <property type="molecule type" value="Genomic_DNA"/>
</dbReference>
<dbReference type="Pfam" id="PF00296">
    <property type="entry name" value="Bac_luciferase"/>
    <property type="match status" value="1"/>
</dbReference>
<accession>A0A1W9Z571</accession>
<evidence type="ECO:0000256" key="1">
    <source>
        <dbReference type="ARBA" id="ARBA00023002"/>
    </source>
</evidence>
<organism evidence="4 5">
    <name type="scientific">Mycolicibacterium bacteremicum</name>
    <name type="common">Mycobacterium bacteremicum</name>
    <dbReference type="NCBI Taxonomy" id="564198"/>
    <lineage>
        <taxon>Bacteria</taxon>
        <taxon>Bacillati</taxon>
        <taxon>Actinomycetota</taxon>
        <taxon>Actinomycetes</taxon>
        <taxon>Mycobacteriales</taxon>
        <taxon>Mycobacteriaceae</taxon>
        <taxon>Mycolicibacterium</taxon>
    </lineage>
</organism>
<dbReference type="SUPFAM" id="SSF51679">
    <property type="entry name" value="Bacterial luciferase-like"/>
    <property type="match status" value="1"/>
</dbReference>
<dbReference type="GO" id="GO:0016705">
    <property type="term" value="F:oxidoreductase activity, acting on paired donors, with incorporation or reduction of molecular oxygen"/>
    <property type="evidence" value="ECO:0007669"/>
    <property type="project" value="InterPro"/>
</dbReference>
<name>A0A1W9Z571_MYCBA</name>
<feature type="domain" description="Luciferase-like" evidence="3">
    <location>
        <begin position="23"/>
        <end position="274"/>
    </location>
</feature>
<sequence length="326" mass="34958">MFTLRFDMRAPVFGAAGRTLYPAALDMCAWAESRGAILTILSEHHATTDNHLPAPLVLASAIAARTERLGILLAALVLPLWDPVRLAEEICVLDLISAGRVSYAVGVGHRAEEYEQLGVDMRRRGRIADENLALLLTLLRGDDMVHHGRRIRVSPAAGSPGGPTILIAGGSAAAADRAARHGLGLIAQTDAPGLLDRYEQACRMYGQRPGHVQLPAAGVPTVVFVAEDVDAAWHDLGPHLLHDARMAASYRPADDSVASISRAENVTQLRAAGSPYRVLTVEQAADMIRAGRPLPLLPLCAGLPPERAWPYLEFAVDAVQTARRNV</sequence>